<feature type="transmembrane region" description="Helical" evidence="1">
    <location>
        <begin position="137"/>
        <end position="159"/>
    </location>
</feature>
<evidence type="ECO:0000256" key="1">
    <source>
        <dbReference type="SAM" id="Phobius"/>
    </source>
</evidence>
<keyword evidence="1" id="KW-0472">Membrane</keyword>
<dbReference type="InterPro" id="IPR029071">
    <property type="entry name" value="Ubiquitin-like_domsf"/>
</dbReference>
<dbReference type="PANTHER" id="PTHR46043">
    <property type="entry name" value="ARM REPEAT SUPERFAMILY PROTEIN"/>
    <property type="match status" value="1"/>
</dbReference>
<keyword evidence="4" id="KW-1185">Reference proteome</keyword>
<dbReference type="PROSITE" id="PS50053">
    <property type="entry name" value="UBIQUITIN_2"/>
    <property type="match status" value="1"/>
</dbReference>
<sequence length="407" mass="46822">MIIYVESKAFPYKSFVTVVQPGDKVARVRAQMLHILYEIGREQYQFRLRYNGQYMRDAFSLDEYNIEANAVIKMVPLSDDHKDALLYMHSLTLFLYVLTSYWYSVFWLAGYLLPFWYLIPGYTRIGGYIGNTFHRRLWFCVITGFMGLAVMAVAIFLAVSTWQEIVIGDVIERYLVQERDIEDVMKLARGSKVKDRRTAAYELATMAASSDDNKFRIVAEGGLSDLAHAARNGSMETQRLVSSIFLELEELLEILLDIPVRMMDKKLNLLAGKILLYFAENNQSRQWMLDMVHLKDYLMTFAQTRDPILQKVVVKVIFCMMDSKQLKDQARVRKLDKVLAFCMENSADRDVWDMADQGMQVINSNEDIFPTLPVLSTMEKLSMGQNSAFGSRASLRSSSSSQSSRRA</sequence>
<keyword evidence="1" id="KW-0812">Transmembrane</keyword>
<evidence type="ECO:0000259" key="2">
    <source>
        <dbReference type="PROSITE" id="PS50053"/>
    </source>
</evidence>
<evidence type="ECO:0000313" key="3">
    <source>
        <dbReference type="EMBL" id="WAR13955.1"/>
    </source>
</evidence>
<dbReference type="InterPro" id="IPR000626">
    <property type="entry name" value="Ubiquitin-like_dom"/>
</dbReference>
<feature type="domain" description="Ubiquitin-like" evidence="2">
    <location>
        <begin position="1"/>
        <end position="75"/>
    </location>
</feature>
<dbReference type="Gene3D" id="3.10.20.90">
    <property type="entry name" value="Phosphatidylinositol 3-kinase Catalytic Subunit, Chain A, domain 1"/>
    <property type="match status" value="1"/>
</dbReference>
<dbReference type="PANTHER" id="PTHR46043:SF13">
    <property type="entry name" value="ARM REPEAT SUPERFAMILY PROTEIN"/>
    <property type="match status" value="1"/>
</dbReference>
<dbReference type="CDD" id="cd17039">
    <property type="entry name" value="Ubl_ubiquitin_like"/>
    <property type="match status" value="1"/>
</dbReference>
<dbReference type="SUPFAM" id="SSF54236">
    <property type="entry name" value="Ubiquitin-like"/>
    <property type="match status" value="1"/>
</dbReference>
<dbReference type="Proteomes" id="UP001164746">
    <property type="component" value="Chromosome 9"/>
</dbReference>
<evidence type="ECO:0000313" key="4">
    <source>
        <dbReference type="Proteomes" id="UP001164746"/>
    </source>
</evidence>
<accession>A0ABY7EVH2</accession>
<keyword evidence="1" id="KW-1133">Transmembrane helix</keyword>
<dbReference type="InterPro" id="IPR016024">
    <property type="entry name" value="ARM-type_fold"/>
</dbReference>
<protein>
    <recommendedName>
        <fullName evidence="2">Ubiquitin-like domain-containing protein</fullName>
    </recommendedName>
</protein>
<gene>
    <name evidence="3" type="ORF">MAR_004060</name>
</gene>
<proteinExistence type="predicted"/>
<dbReference type="SMART" id="SM00213">
    <property type="entry name" value="UBQ"/>
    <property type="match status" value="1"/>
</dbReference>
<dbReference type="EMBL" id="CP111020">
    <property type="protein sequence ID" value="WAR13955.1"/>
    <property type="molecule type" value="Genomic_DNA"/>
</dbReference>
<name>A0ABY7EVH2_MYAAR</name>
<dbReference type="SUPFAM" id="SSF48371">
    <property type="entry name" value="ARM repeat"/>
    <property type="match status" value="1"/>
</dbReference>
<reference evidence="3" key="1">
    <citation type="submission" date="2022-11" db="EMBL/GenBank/DDBJ databases">
        <title>Centuries of genome instability and evolution in soft-shell clam transmissible cancer (bioRxiv).</title>
        <authorList>
            <person name="Hart S.F.M."/>
            <person name="Yonemitsu M.A."/>
            <person name="Giersch R.M."/>
            <person name="Beal B.F."/>
            <person name="Arriagada G."/>
            <person name="Davis B.W."/>
            <person name="Ostrander E.A."/>
            <person name="Goff S.P."/>
            <person name="Metzger M.J."/>
        </authorList>
    </citation>
    <scope>NUCLEOTIDE SEQUENCE</scope>
    <source>
        <strain evidence="3">MELC-2E11</strain>
        <tissue evidence="3">Siphon/mantle</tissue>
    </source>
</reference>
<organism evidence="3 4">
    <name type="scientific">Mya arenaria</name>
    <name type="common">Soft-shell clam</name>
    <dbReference type="NCBI Taxonomy" id="6604"/>
    <lineage>
        <taxon>Eukaryota</taxon>
        <taxon>Metazoa</taxon>
        <taxon>Spiralia</taxon>
        <taxon>Lophotrochozoa</taxon>
        <taxon>Mollusca</taxon>
        <taxon>Bivalvia</taxon>
        <taxon>Autobranchia</taxon>
        <taxon>Heteroconchia</taxon>
        <taxon>Euheterodonta</taxon>
        <taxon>Imparidentia</taxon>
        <taxon>Neoheterodontei</taxon>
        <taxon>Myida</taxon>
        <taxon>Myoidea</taxon>
        <taxon>Myidae</taxon>
        <taxon>Mya</taxon>
    </lineage>
</organism>